<feature type="compositionally biased region" description="Basic and acidic residues" evidence="1">
    <location>
        <begin position="24"/>
        <end position="33"/>
    </location>
</feature>
<dbReference type="Proteomes" id="UP001054945">
    <property type="component" value="Unassembled WGS sequence"/>
</dbReference>
<sequence length="73" mass="8434">MEKNELQPQINRKVSELQMPEPMTAERSDKITPDRPLSSGARKCTTHKRWGGGRNTFPPLRISRDTSDFHLRT</sequence>
<organism evidence="2 3">
    <name type="scientific">Caerostris extrusa</name>
    <name type="common">Bark spider</name>
    <name type="synonym">Caerostris bankana</name>
    <dbReference type="NCBI Taxonomy" id="172846"/>
    <lineage>
        <taxon>Eukaryota</taxon>
        <taxon>Metazoa</taxon>
        <taxon>Ecdysozoa</taxon>
        <taxon>Arthropoda</taxon>
        <taxon>Chelicerata</taxon>
        <taxon>Arachnida</taxon>
        <taxon>Araneae</taxon>
        <taxon>Araneomorphae</taxon>
        <taxon>Entelegynae</taxon>
        <taxon>Araneoidea</taxon>
        <taxon>Araneidae</taxon>
        <taxon>Caerostris</taxon>
    </lineage>
</organism>
<evidence type="ECO:0000313" key="2">
    <source>
        <dbReference type="EMBL" id="GIX66546.1"/>
    </source>
</evidence>
<keyword evidence="3" id="KW-1185">Reference proteome</keyword>
<dbReference type="AlphaFoldDB" id="A0AAV4M3A3"/>
<protein>
    <submittedName>
        <fullName evidence="2">Uncharacterized protein</fullName>
    </submittedName>
</protein>
<comment type="caution">
    <text evidence="2">The sequence shown here is derived from an EMBL/GenBank/DDBJ whole genome shotgun (WGS) entry which is preliminary data.</text>
</comment>
<evidence type="ECO:0000256" key="1">
    <source>
        <dbReference type="SAM" id="MobiDB-lite"/>
    </source>
</evidence>
<evidence type="ECO:0000313" key="3">
    <source>
        <dbReference type="Proteomes" id="UP001054945"/>
    </source>
</evidence>
<dbReference type="EMBL" id="BPLR01019321">
    <property type="protein sequence ID" value="GIX66546.1"/>
    <property type="molecule type" value="Genomic_DNA"/>
</dbReference>
<feature type="compositionally biased region" description="Basic and acidic residues" evidence="1">
    <location>
        <begin position="62"/>
        <end position="73"/>
    </location>
</feature>
<feature type="compositionally biased region" description="Polar residues" evidence="1">
    <location>
        <begin position="1"/>
        <end position="12"/>
    </location>
</feature>
<proteinExistence type="predicted"/>
<feature type="region of interest" description="Disordered" evidence="1">
    <location>
        <begin position="1"/>
        <end position="73"/>
    </location>
</feature>
<accession>A0AAV4M3A3</accession>
<name>A0AAV4M3A3_CAEEX</name>
<gene>
    <name evidence="2" type="ORF">CEXT_564221</name>
</gene>
<reference evidence="2 3" key="1">
    <citation type="submission" date="2021-06" db="EMBL/GenBank/DDBJ databases">
        <title>Caerostris extrusa draft genome.</title>
        <authorList>
            <person name="Kono N."/>
            <person name="Arakawa K."/>
        </authorList>
    </citation>
    <scope>NUCLEOTIDE SEQUENCE [LARGE SCALE GENOMIC DNA]</scope>
</reference>